<dbReference type="AlphaFoldDB" id="A0AA43ZGC3"/>
<evidence type="ECO:0000313" key="2">
    <source>
        <dbReference type="Proteomes" id="UP001155840"/>
    </source>
</evidence>
<dbReference type="RefSeq" id="WP_167129945.1">
    <property type="nucleotide sequence ID" value="NZ_JAANCM010000007.1"/>
</dbReference>
<dbReference type="Proteomes" id="UP001155840">
    <property type="component" value="Unassembled WGS sequence"/>
</dbReference>
<evidence type="ECO:0000313" key="1">
    <source>
        <dbReference type="EMBL" id="NHT77084.1"/>
    </source>
</evidence>
<sequence length="220" mass="24464">MVTLTTVLKSGGRYDASWVERLNGGARRSIPGLDRVVCLTDLDLDVAGVDVVPLLHGWPAWWSKFEAFRPDLADGLTILCDLDTVFTGDAGALIDDSTAAMEDYFLKGRLSTALMRWRGRELDHLYETFKGDPKRWMQPGSCGTVPNSVHGDQVVVDHLLRRDGRLPTFIQNLHPDLLDFYDPAHANQGPIIIFIGESKPDTAIQAVQDAWCGTRQMQIT</sequence>
<reference evidence="1" key="1">
    <citation type="submission" date="2020-03" db="EMBL/GenBank/DDBJ databases">
        <title>Ferranicluibacter endophyticum gen. nov., sp. nov., a new genus isolated from Rubus ulmifolius Schott. stem.</title>
        <authorList>
            <person name="Roca-Couso R."/>
            <person name="Flores-Felix J.D."/>
            <person name="Igual J.M."/>
            <person name="Rivas R."/>
        </authorList>
    </citation>
    <scope>NUCLEOTIDE SEQUENCE</scope>
    <source>
        <strain evidence="1">CRRU44</strain>
    </source>
</reference>
<gene>
    <name evidence="1" type="ORF">G8E10_15310</name>
</gene>
<dbReference type="EMBL" id="JAANCM010000007">
    <property type="protein sequence ID" value="NHT77084.1"/>
    <property type="molecule type" value="Genomic_DNA"/>
</dbReference>
<keyword evidence="2" id="KW-1185">Reference proteome</keyword>
<accession>A0AA43ZGC3</accession>
<protein>
    <submittedName>
        <fullName evidence="1">Uncharacterized protein</fullName>
    </submittedName>
</protein>
<proteinExistence type="predicted"/>
<comment type="caution">
    <text evidence="1">The sequence shown here is derived from an EMBL/GenBank/DDBJ whole genome shotgun (WGS) entry which is preliminary data.</text>
</comment>
<organism evidence="1 2">
    <name type="scientific">Ferranicluibacter rubi</name>
    <dbReference type="NCBI Taxonomy" id="2715133"/>
    <lineage>
        <taxon>Bacteria</taxon>
        <taxon>Pseudomonadati</taxon>
        <taxon>Pseudomonadota</taxon>
        <taxon>Alphaproteobacteria</taxon>
        <taxon>Hyphomicrobiales</taxon>
        <taxon>Rhizobiaceae</taxon>
        <taxon>Ferranicluibacter</taxon>
    </lineage>
</organism>
<name>A0AA43ZGC3_9HYPH</name>